<organism evidence="1 2">
    <name type="scientific">Dyadobacter sediminis</name>
    <dbReference type="NCBI Taxonomy" id="1493691"/>
    <lineage>
        <taxon>Bacteria</taxon>
        <taxon>Pseudomonadati</taxon>
        <taxon>Bacteroidota</taxon>
        <taxon>Cytophagia</taxon>
        <taxon>Cytophagales</taxon>
        <taxon>Spirosomataceae</taxon>
        <taxon>Dyadobacter</taxon>
    </lineage>
</organism>
<evidence type="ECO:0008006" key="3">
    <source>
        <dbReference type="Google" id="ProtNLM"/>
    </source>
</evidence>
<dbReference type="AlphaFoldDB" id="A0A5R9K790"/>
<proteinExistence type="predicted"/>
<evidence type="ECO:0000313" key="2">
    <source>
        <dbReference type="Proteomes" id="UP000309788"/>
    </source>
</evidence>
<dbReference type="Proteomes" id="UP000309788">
    <property type="component" value="Unassembled WGS sequence"/>
</dbReference>
<dbReference type="RefSeq" id="WP_138283096.1">
    <property type="nucleotide sequence ID" value="NZ_BMGE01000006.1"/>
</dbReference>
<reference evidence="1 2" key="1">
    <citation type="submission" date="2019-05" db="EMBL/GenBank/DDBJ databases">
        <authorList>
            <person name="Qu J.-H."/>
        </authorList>
    </citation>
    <scope>NUCLEOTIDE SEQUENCE [LARGE SCALE GENOMIC DNA]</scope>
    <source>
        <strain evidence="1 2">Z12</strain>
    </source>
</reference>
<dbReference type="Gene3D" id="3.40.50.2000">
    <property type="entry name" value="Glycogen Phosphorylase B"/>
    <property type="match status" value="2"/>
</dbReference>
<evidence type="ECO:0000313" key="1">
    <source>
        <dbReference type="EMBL" id="TLU89742.1"/>
    </source>
</evidence>
<dbReference type="OrthoDB" id="798298at2"/>
<comment type="caution">
    <text evidence="1">The sequence shown here is derived from an EMBL/GenBank/DDBJ whole genome shotgun (WGS) entry which is preliminary data.</text>
</comment>
<dbReference type="SUPFAM" id="SSF53756">
    <property type="entry name" value="UDP-Glycosyltransferase/glycogen phosphorylase"/>
    <property type="match status" value="1"/>
</dbReference>
<dbReference type="EMBL" id="VCEI01000029">
    <property type="protein sequence ID" value="TLU89742.1"/>
    <property type="molecule type" value="Genomic_DNA"/>
</dbReference>
<name>A0A5R9K790_9BACT</name>
<dbReference type="CDD" id="cd01635">
    <property type="entry name" value="Glycosyltransferase_GTB-type"/>
    <property type="match status" value="1"/>
</dbReference>
<sequence>MNKILILGRIPPPNGGVTVHVSRLLDALEQREPDYFEFIDFRKKPFKAFLQLLRYQVVHLHSSSPYLQVVVAFVCKLLGKKAMITFHGNMGRYGIRKNVAVKLAVRLSFIPVVLNAGSLQKAGKLNKRAIQISAFISSSICTELNPQLLEKLHRFRKKHEFLFCTNAWKLTFDKHGNETYGISGIIHNLEKTTQAGLIISDPSGSYKAYIQNIFGVIPGNVFIISGQHDFRNVLPFCDAFIRNTTTDGDSLSVHEAMEQHVIVFASDCVMRPAACRLFSDIEVVDFVGELRLSPSLKNAGSDHHEDAVETLLNLYKTHL</sequence>
<accession>A0A5R9K790</accession>
<protein>
    <recommendedName>
        <fullName evidence="3">Glycosyltransferase family 4 protein</fullName>
    </recommendedName>
</protein>
<gene>
    <name evidence="1" type="ORF">FEM55_19585</name>
</gene>
<keyword evidence="2" id="KW-1185">Reference proteome</keyword>